<gene>
    <name evidence="2" type="ORF">KC01_LOCUS4469</name>
</gene>
<evidence type="ECO:0000313" key="3">
    <source>
        <dbReference type="Proteomes" id="UP001497482"/>
    </source>
</evidence>
<organism evidence="2 3">
    <name type="scientific">Knipowitschia caucasica</name>
    <name type="common">Caucasian dwarf goby</name>
    <name type="synonym">Pomatoschistus caucasicus</name>
    <dbReference type="NCBI Taxonomy" id="637954"/>
    <lineage>
        <taxon>Eukaryota</taxon>
        <taxon>Metazoa</taxon>
        <taxon>Chordata</taxon>
        <taxon>Craniata</taxon>
        <taxon>Vertebrata</taxon>
        <taxon>Euteleostomi</taxon>
        <taxon>Actinopterygii</taxon>
        <taxon>Neopterygii</taxon>
        <taxon>Teleostei</taxon>
        <taxon>Neoteleostei</taxon>
        <taxon>Acanthomorphata</taxon>
        <taxon>Gobiaria</taxon>
        <taxon>Gobiiformes</taxon>
        <taxon>Gobioidei</taxon>
        <taxon>Gobiidae</taxon>
        <taxon>Gobiinae</taxon>
        <taxon>Knipowitschia</taxon>
    </lineage>
</organism>
<sequence>MAPITVPGQSWSPGDNGTGTELEPRRQWDRDRAGAPETMGQGQSWSPGDNGTGTELEPRRQWDRDRAGAPETMGQGQSWSPGDNGTGTELEPRRPYTPQDYVSKTIHTTGLYGSSHLIFLFQHASGFRKDWFETESLDYS</sequence>
<evidence type="ECO:0000256" key="1">
    <source>
        <dbReference type="SAM" id="MobiDB-lite"/>
    </source>
</evidence>
<evidence type="ECO:0000313" key="2">
    <source>
        <dbReference type="EMBL" id="CAL1572435.1"/>
    </source>
</evidence>
<reference evidence="2 3" key="1">
    <citation type="submission" date="2024-04" db="EMBL/GenBank/DDBJ databases">
        <authorList>
            <person name="Waldvogel A.-M."/>
            <person name="Schoenle A."/>
        </authorList>
    </citation>
    <scope>NUCLEOTIDE SEQUENCE [LARGE SCALE GENOMIC DNA]</scope>
</reference>
<protein>
    <submittedName>
        <fullName evidence="2">Uncharacterized protein</fullName>
    </submittedName>
</protein>
<feature type="compositionally biased region" description="Polar residues" evidence="1">
    <location>
        <begin position="74"/>
        <end position="87"/>
    </location>
</feature>
<feature type="compositionally biased region" description="Basic and acidic residues" evidence="1">
    <location>
        <begin position="22"/>
        <end position="34"/>
    </location>
</feature>
<keyword evidence="3" id="KW-1185">Reference proteome</keyword>
<dbReference type="AlphaFoldDB" id="A0AAV2J530"/>
<accession>A0AAV2J530</accession>
<name>A0AAV2J530_KNICA</name>
<feature type="region of interest" description="Disordered" evidence="1">
    <location>
        <begin position="1"/>
        <end position="100"/>
    </location>
</feature>
<feature type="compositionally biased region" description="Basic and acidic residues" evidence="1">
    <location>
        <begin position="56"/>
        <end position="68"/>
    </location>
</feature>
<dbReference type="EMBL" id="OZ035833">
    <property type="protein sequence ID" value="CAL1572435.1"/>
    <property type="molecule type" value="Genomic_DNA"/>
</dbReference>
<proteinExistence type="predicted"/>
<feature type="compositionally biased region" description="Polar residues" evidence="1">
    <location>
        <begin position="7"/>
        <end position="19"/>
    </location>
</feature>
<feature type="compositionally biased region" description="Polar residues" evidence="1">
    <location>
        <begin position="40"/>
        <end position="53"/>
    </location>
</feature>
<dbReference type="Proteomes" id="UP001497482">
    <property type="component" value="Chromosome 11"/>
</dbReference>